<proteinExistence type="predicted"/>
<keyword evidence="1" id="KW-0472">Membrane</keyword>
<feature type="transmembrane region" description="Helical" evidence="1">
    <location>
        <begin position="120"/>
        <end position="148"/>
    </location>
</feature>
<gene>
    <name evidence="2" type="ORF">A3L14_04750</name>
    <name evidence="3" type="ORF">AMR53_01745</name>
    <name evidence="4" type="ORF">SAMN05216170_1017</name>
</gene>
<dbReference type="PATRIC" id="fig|277988.4.peg.367"/>
<reference evidence="3 5" key="1">
    <citation type="submission" date="2015-08" db="EMBL/GenBank/DDBJ databases">
        <title>Thermococcus thioreducens DSM 14981 genome sequencing.</title>
        <authorList>
            <person name="Hong S.-J."/>
            <person name="Kim M.-C."/>
            <person name="Shin J.-H."/>
        </authorList>
    </citation>
    <scope>NUCLEOTIDE SEQUENCE [LARGE SCALE GENOMIC DNA]</scope>
    <source>
        <strain evidence="3 5">DSM 14981</strain>
    </source>
</reference>
<dbReference type="OrthoDB" id="101671at2157"/>
<evidence type="ECO:0000313" key="4">
    <source>
        <dbReference type="EMBL" id="SEV94375.1"/>
    </source>
</evidence>
<dbReference type="EMBL" id="LIXN01000003">
    <property type="protein sequence ID" value="KQH82977.1"/>
    <property type="molecule type" value="Genomic_DNA"/>
</dbReference>
<accession>A0A0Q2M4M9</accession>
<feature type="transmembrane region" description="Helical" evidence="1">
    <location>
        <begin position="85"/>
        <end position="108"/>
    </location>
</feature>
<reference evidence="4 6" key="3">
    <citation type="submission" date="2016-10" db="EMBL/GenBank/DDBJ databases">
        <authorList>
            <person name="de Groot N.N."/>
        </authorList>
    </citation>
    <scope>NUCLEOTIDE SEQUENCE [LARGE SCALE GENOMIC DNA]</scope>
    <source>
        <strain evidence="4 6">OGL-20</strain>
    </source>
</reference>
<evidence type="ECO:0000313" key="5">
    <source>
        <dbReference type="Proteomes" id="UP000051862"/>
    </source>
</evidence>
<dbReference type="GeneID" id="33333706"/>
<dbReference type="EMBL" id="FOIW01000001">
    <property type="protein sequence ID" value="SEV94375.1"/>
    <property type="molecule type" value="Genomic_DNA"/>
</dbReference>
<evidence type="ECO:0000313" key="6">
    <source>
        <dbReference type="Proteomes" id="UP000182125"/>
    </source>
</evidence>
<name>A0A0Q2M4M9_9EURY</name>
<evidence type="ECO:0000313" key="7">
    <source>
        <dbReference type="Proteomes" id="UP000250136"/>
    </source>
</evidence>
<dbReference type="RefSeq" id="WP_055428630.1">
    <property type="nucleotide sequence ID" value="NZ_CP015105.1"/>
</dbReference>
<feature type="transmembrane region" description="Helical" evidence="1">
    <location>
        <begin position="169"/>
        <end position="187"/>
    </location>
</feature>
<keyword evidence="1" id="KW-1133">Transmembrane helix</keyword>
<dbReference type="KEGG" id="ttd:A3L14_04750"/>
<dbReference type="Proteomes" id="UP000250136">
    <property type="component" value="Chromosome"/>
</dbReference>
<feature type="transmembrane region" description="Helical" evidence="1">
    <location>
        <begin position="36"/>
        <end position="53"/>
    </location>
</feature>
<dbReference type="Proteomes" id="UP000182125">
    <property type="component" value="Unassembled WGS sequence"/>
</dbReference>
<keyword evidence="1" id="KW-0812">Transmembrane</keyword>
<reference evidence="2 7" key="2">
    <citation type="submission" date="2016-04" db="EMBL/GenBank/DDBJ databases">
        <title>Complete genome sequence of Thermococcus thioreducens type strain OGL-20P.</title>
        <authorList>
            <person name="Oger P.M."/>
        </authorList>
    </citation>
    <scope>NUCLEOTIDE SEQUENCE [LARGE SCALE GENOMIC DNA]</scope>
    <source>
        <strain evidence="2 7">OGL-20P</strain>
    </source>
</reference>
<dbReference type="STRING" id="277988.SAMN05216170_1017"/>
<dbReference type="EMBL" id="CP015105">
    <property type="protein sequence ID" value="ASJ12238.1"/>
    <property type="molecule type" value="Genomic_DNA"/>
</dbReference>
<keyword evidence="7" id="KW-1185">Reference proteome</keyword>
<evidence type="ECO:0000256" key="1">
    <source>
        <dbReference type="SAM" id="Phobius"/>
    </source>
</evidence>
<evidence type="ECO:0000313" key="3">
    <source>
        <dbReference type="EMBL" id="KQH82977.1"/>
    </source>
</evidence>
<sequence>MKRALVFFLLILMMAPLVIADDNGEENEYEAGYGGLAALGVGLIAAGVVYYSLTKRKLVIVHKKSSEWGFEIRPEHPYMTIFGPVYPLTIHHVLTITGTLLVFVHFFSCDNYAGLTGGTGLAMGIVLVLLNLNGFIGRYIHGKVLLAAKKHDRKMAKKFVGILGHWKKVHIALAVLFAILLAIHLATGD</sequence>
<dbReference type="AlphaFoldDB" id="A0A0Q2M4M9"/>
<evidence type="ECO:0000313" key="2">
    <source>
        <dbReference type="EMBL" id="ASJ12238.1"/>
    </source>
</evidence>
<organism evidence="3 5">
    <name type="scientific">Thermococcus thioreducens</name>
    <dbReference type="NCBI Taxonomy" id="277988"/>
    <lineage>
        <taxon>Archaea</taxon>
        <taxon>Methanobacteriati</taxon>
        <taxon>Methanobacteriota</taxon>
        <taxon>Thermococci</taxon>
        <taxon>Thermococcales</taxon>
        <taxon>Thermococcaceae</taxon>
        <taxon>Thermococcus</taxon>
    </lineage>
</organism>
<dbReference type="Proteomes" id="UP000051862">
    <property type="component" value="Unassembled WGS sequence"/>
</dbReference>
<protein>
    <submittedName>
        <fullName evidence="3">Uncharacterized protein</fullName>
    </submittedName>
</protein>